<dbReference type="EMBL" id="JAEDXG010000031">
    <property type="protein sequence ID" value="MBH9700325.1"/>
    <property type="molecule type" value="Genomic_DNA"/>
</dbReference>
<dbReference type="AlphaFoldDB" id="A0A8I1AZT0"/>
<reference evidence="1" key="1">
    <citation type="submission" date="2020-12" db="EMBL/GenBank/DDBJ databases">
        <title>Burkholderia cepacia complex in Mexico.</title>
        <authorList>
            <person name="Estrada P."/>
        </authorList>
    </citation>
    <scope>NUCLEOTIDE SEQUENCE</scope>
    <source>
        <strain evidence="1">871</strain>
    </source>
</reference>
<name>A0A8I1AZT0_BURCE</name>
<protein>
    <submittedName>
        <fullName evidence="1">Uncharacterized protein</fullName>
    </submittedName>
</protein>
<sequence>MRGGSRIGAMLRAWLPGRARHDAKAAAASDVPAAWGAYAQRIARWLQAALDGDNESDDAAVCRLRAGIERWADERADAGDDRPVLPVRAWLDRYGHVTRIDSGAAGQAALDAALHAALVGRAVGAAPPRGMAQPLVLRMTLTDARRCGVRNSGTIERAVER</sequence>
<dbReference type="Proteomes" id="UP000645612">
    <property type="component" value="Unassembled WGS sequence"/>
</dbReference>
<organism evidence="1 2">
    <name type="scientific">Burkholderia cepacia</name>
    <name type="common">Pseudomonas cepacia</name>
    <dbReference type="NCBI Taxonomy" id="292"/>
    <lineage>
        <taxon>Bacteria</taxon>
        <taxon>Pseudomonadati</taxon>
        <taxon>Pseudomonadota</taxon>
        <taxon>Betaproteobacteria</taxon>
        <taxon>Burkholderiales</taxon>
        <taxon>Burkholderiaceae</taxon>
        <taxon>Burkholderia</taxon>
        <taxon>Burkholderia cepacia complex</taxon>
    </lineage>
</organism>
<evidence type="ECO:0000313" key="2">
    <source>
        <dbReference type="Proteomes" id="UP000645612"/>
    </source>
</evidence>
<evidence type="ECO:0000313" key="1">
    <source>
        <dbReference type="EMBL" id="MBH9700325.1"/>
    </source>
</evidence>
<gene>
    <name evidence="1" type="ORF">JAO13_28170</name>
</gene>
<accession>A0A8I1AZT0</accession>
<comment type="caution">
    <text evidence="1">The sequence shown here is derived from an EMBL/GenBank/DDBJ whole genome shotgun (WGS) entry which is preliminary data.</text>
</comment>
<proteinExistence type="predicted"/>